<dbReference type="InterPro" id="IPR017871">
    <property type="entry name" value="ABC_transporter-like_CS"/>
</dbReference>
<evidence type="ECO:0000256" key="5">
    <source>
        <dbReference type="ARBA" id="ARBA00022989"/>
    </source>
</evidence>
<proteinExistence type="predicted"/>
<dbReference type="RefSeq" id="WP_345047204.1">
    <property type="nucleotide sequence ID" value="NZ_BAAAVM010000008.1"/>
</dbReference>
<evidence type="ECO:0000256" key="6">
    <source>
        <dbReference type="ARBA" id="ARBA00023136"/>
    </source>
</evidence>
<dbReference type="Pfam" id="PF00664">
    <property type="entry name" value="ABC_membrane"/>
    <property type="match status" value="1"/>
</dbReference>
<evidence type="ECO:0000256" key="3">
    <source>
        <dbReference type="ARBA" id="ARBA00022741"/>
    </source>
</evidence>
<dbReference type="InterPro" id="IPR003439">
    <property type="entry name" value="ABC_transporter-like_ATP-bd"/>
</dbReference>
<feature type="transmembrane region" description="Helical" evidence="7">
    <location>
        <begin position="280"/>
        <end position="304"/>
    </location>
</feature>
<dbReference type="InterPro" id="IPR027417">
    <property type="entry name" value="P-loop_NTPase"/>
</dbReference>
<dbReference type="PANTHER" id="PTHR43394">
    <property type="entry name" value="ATP-DEPENDENT PERMEASE MDL1, MITOCHONDRIAL"/>
    <property type="match status" value="1"/>
</dbReference>
<evidence type="ECO:0000259" key="9">
    <source>
        <dbReference type="PROSITE" id="PS50929"/>
    </source>
</evidence>
<evidence type="ECO:0000259" key="8">
    <source>
        <dbReference type="PROSITE" id="PS50893"/>
    </source>
</evidence>
<gene>
    <name evidence="10" type="ORF">GCM10010521_07750</name>
</gene>
<evidence type="ECO:0000256" key="1">
    <source>
        <dbReference type="ARBA" id="ARBA00004651"/>
    </source>
</evidence>
<feature type="domain" description="ABC transmembrane type-1" evidence="9">
    <location>
        <begin position="27"/>
        <end position="306"/>
    </location>
</feature>
<organism evidence="10 11">
    <name type="scientific">Streptomyces rameus</name>
    <dbReference type="NCBI Taxonomy" id="68261"/>
    <lineage>
        <taxon>Bacteria</taxon>
        <taxon>Bacillati</taxon>
        <taxon>Actinomycetota</taxon>
        <taxon>Actinomycetes</taxon>
        <taxon>Kitasatosporales</taxon>
        <taxon>Streptomycetaceae</taxon>
        <taxon>Streptomyces</taxon>
    </lineage>
</organism>
<dbReference type="EMBL" id="BAAAVM010000008">
    <property type="protein sequence ID" value="GAA3123176.1"/>
    <property type="molecule type" value="Genomic_DNA"/>
</dbReference>
<dbReference type="InterPro" id="IPR036640">
    <property type="entry name" value="ABC1_TM_sf"/>
</dbReference>
<keyword evidence="6 7" id="KW-0472">Membrane</keyword>
<dbReference type="CDD" id="cd18551">
    <property type="entry name" value="ABC_6TM_LmrA_like"/>
    <property type="match status" value="1"/>
</dbReference>
<dbReference type="GO" id="GO:0005524">
    <property type="term" value="F:ATP binding"/>
    <property type="evidence" value="ECO:0007669"/>
    <property type="project" value="UniProtKB-KW"/>
</dbReference>
<dbReference type="PROSITE" id="PS50893">
    <property type="entry name" value="ABC_TRANSPORTER_2"/>
    <property type="match status" value="1"/>
</dbReference>
<feature type="transmembrane region" description="Helical" evidence="7">
    <location>
        <begin position="246"/>
        <end position="268"/>
    </location>
</feature>
<dbReference type="SUPFAM" id="SSF90123">
    <property type="entry name" value="ABC transporter transmembrane region"/>
    <property type="match status" value="1"/>
</dbReference>
<dbReference type="Pfam" id="PF00005">
    <property type="entry name" value="ABC_tran"/>
    <property type="match status" value="1"/>
</dbReference>
<dbReference type="InterPro" id="IPR011527">
    <property type="entry name" value="ABC1_TM_dom"/>
</dbReference>
<reference evidence="11" key="1">
    <citation type="journal article" date="2019" name="Int. J. Syst. Evol. Microbiol.">
        <title>The Global Catalogue of Microorganisms (GCM) 10K type strain sequencing project: providing services to taxonomists for standard genome sequencing and annotation.</title>
        <authorList>
            <consortium name="The Broad Institute Genomics Platform"/>
            <consortium name="The Broad Institute Genome Sequencing Center for Infectious Disease"/>
            <person name="Wu L."/>
            <person name="Ma J."/>
        </authorList>
    </citation>
    <scope>NUCLEOTIDE SEQUENCE [LARGE SCALE GENOMIC DNA]</scope>
    <source>
        <strain evidence="11">JCM 11574</strain>
    </source>
</reference>
<comment type="caution">
    <text evidence="10">The sequence shown here is derived from an EMBL/GenBank/DDBJ whole genome shotgun (WGS) entry which is preliminary data.</text>
</comment>
<evidence type="ECO:0000256" key="4">
    <source>
        <dbReference type="ARBA" id="ARBA00022840"/>
    </source>
</evidence>
<dbReference type="PROSITE" id="PS00211">
    <property type="entry name" value="ABC_TRANSPORTER_1"/>
    <property type="match status" value="1"/>
</dbReference>
<comment type="subcellular location">
    <subcellularLocation>
        <location evidence="1">Cell membrane</location>
        <topology evidence="1">Multi-pass membrane protein</topology>
    </subcellularLocation>
</comment>
<sequence length="584" mass="62265">MAGTAAGESVGYRDLFALLLERRTTVAWALALTVVGTVLGLLQPLLTMRLIDRVGTGEPLAGPALLLAGLFAAQACIEGLGQFLLDVAGEGVVLRLRKTLANRLLLARIGDLDCHRTGDLLSRVGTDTTVLRDMVAGSFVQLVTVALTAVGTGGLMLWLDPVMFGIVIATIAAAAVVVAGVMTGIRGTTEQYLTDVGTMTADLERALGNIRTVRACRAEHREARRIGEAAEAACTSGLRSARLGSLVGPVMEVAVNGSFLLVLLIGAVRVSNGDMTISALVAFLLYATYLVMPLAGLFSAVALIQRGLGSLKRIQEALRLPVESTSDPAEAPTRGPGPLLELVDVSFSYGDRQVLSGVSLQIPEYGYLAMVGRSGAGKTTVTSLIERFYDPDGGAVLFRGTDLRKLEHRGYRRHVALVEQHTPLLYGSLRHNLTYAAPDASEDAIREVLDTVGLDALLRRLPDGLDSEVGERGVRLSGGERQRVAIARALLAEPDLLVLDEPTSHLDTVSEAEIAEALLRASERCSLLVIAHRLSTVRSARRIVVMDGGRVSSIGTHEELLARDRTYQQLVESHLLQSEKSAHA</sequence>
<keyword evidence="3" id="KW-0547">Nucleotide-binding</keyword>
<dbReference type="SUPFAM" id="SSF52540">
    <property type="entry name" value="P-loop containing nucleoside triphosphate hydrolases"/>
    <property type="match status" value="1"/>
</dbReference>
<name>A0ABP6MSR6_9ACTN</name>
<dbReference type="PROSITE" id="PS50929">
    <property type="entry name" value="ABC_TM1F"/>
    <property type="match status" value="1"/>
</dbReference>
<dbReference type="Gene3D" id="3.40.50.300">
    <property type="entry name" value="P-loop containing nucleotide triphosphate hydrolases"/>
    <property type="match status" value="1"/>
</dbReference>
<evidence type="ECO:0000256" key="7">
    <source>
        <dbReference type="SAM" id="Phobius"/>
    </source>
</evidence>
<dbReference type="Proteomes" id="UP001500893">
    <property type="component" value="Unassembled WGS sequence"/>
</dbReference>
<feature type="transmembrane region" description="Helical" evidence="7">
    <location>
        <begin position="26"/>
        <end position="46"/>
    </location>
</feature>
<accession>A0ABP6MSR6</accession>
<dbReference type="SMART" id="SM00382">
    <property type="entry name" value="AAA"/>
    <property type="match status" value="1"/>
</dbReference>
<protein>
    <submittedName>
        <fullName evidence="10">ABC transporter ATP-binding protein</fullName>
    </submittedName>
</protein>
<evidence type="ECO:0000256" key="2">
    <source>
        <dbReference type="ARBA" id="ARBA00022692"/>
    </source>
</evidence>
<dbReference type="InterPro" id="IPR039421">
    <property type="entry name" value="Type_1_exporter"/>
</dbReference>
<keyword evidence="11" id="KW-1185">Reference proteome</keyword>
<dbReference type="PANTHER" id="PTHR43394:SF7">
    <property type="entry name" value="ABC TRANSPORTER B FAMILY MEMBER 28"/>
    <property type="match status" value="1"/>
</dbReference>
<dbReference type="InterPro" id="IPR003593">
    <property type="entry name" value="AAA+_ATPase"/>
</dbReference>
<evidence type="ECO:0000313" key="10">
    <source>
        <dbReference type="EMBL" id="GAA3123176.1"/>
    </source>
</evidence>
<feature type="transmembrane region" description="Helical" evidence="7">
    <location>
        <begin position="139"/>
        <end position="158"/>
    </location>
</feature>
<dbReference type="Gene3D" id="1.20.1560.10">
    <property type="entry name" value="ABC transporter type 1, transmembrane domain"/>
    <property type="match status" value="1"/>
</dbReference>
<feature type="domain" description="ABC transporter" evidence="8">
    <location>
        <begin position="340"/>
        <end position="573"/>
    </location>
</feature>
<keyword evidence="2 7" id="KW-0812">Transmembrane</keyword>
<keyword evidence="5 7" id="KW-1133">Transmembrane helix</keyword>
<feature type="transmembrane region" description="Helical" evidence="7">
    <location>
        <begin position="164"/>
        <end position="185"/>
    </location>
</feature>
<evidence type="ECO:0000313" key="11">
    <source>
        <dbReference type="Proteomes" id="UP001500893"/>
    </source>
</evidence>
<keyword evidence="4 10" id="KW-0067">ATP-binding</keyword>